<dbReference type="RefSeq" id="XP_001227791.1">
    <property type="nucleotide sequence ID" value="XM_001227790.1"/>
</dbReference>
<keyword evidence="2" id="KW-1185">Reference proteome</keyword>
<gene>
    <name evidence="1" type="ORF">CHGG_09864</name>
</gene>
<name>Q2GQ90_CHAGB</name>
<protein>
    <submittedName>
        <fullName evidence="1">Uncharacterized protein</fullName>
    </submittedName>
</protein>
<dbReference type="Proteomes" id="UP000001056">
    <property type="component" value="Unassembled WGS sequence"/>
</dbReference>
<dbReference type="AlphaFoldDB" id="Q2GQ90"/>
<dbReference type="VEuPathDB" id="FungiDB:CHGG_09864"/>
<sequence>MVVIIKACSVCRPIVREALVKAGVPHTETKNKARNTSSFTIQAPSPNTYTPSSLAALCWKALRFPFHQIEKEEKFYSRRLRTGTLLLVPMLRVRDEWVDVEHGGEVDGICVVVMDETD</sequence>
<accession>Q2GQ90</accession>
<evidence type="ECO:0000313" key="1">
    <source>
        <dbReference type="EMBL" id="EAQ83460.1"/>
    </source>
</evidence>
<evidence type="ECO:0000313" key="2">
    <source>
        <dbReference type="Proteomes" id="UP000001056"/>
    </source>
</evidence>
<proteinExistence type="predicted"/>
<organism evidence="1 2">
    <name type="scientific">Chaetomium globosum (strain ATCC 6205 / CBS 148.51 / DSM 1962 / NBRC 6347 / NRRL 1970)</name>
    <name type="common">Soil fungus</name>
    <dbReference type="NCBI Taxonomy" id="306901"/>
    <lineage>
        <taxon>Eukaryota</taxon>
        <taxon>Fungi</taxon>
        <taxon>Dikarya</taxon>
        <taxon>Ascomycota</taxon>
        <taxon>Pezizomycotina</taxon>
        <taxon>Sordariomycetes</taxon>
        <taxon>Sordariomycetidae</taxon>
        <taxon>Sordariales</taxon>
        <taxon>Chaetomiaceae</taxon>
        <taxon>Chaetomium</taxon>
    </lineage>
</organism>
<reference evidence="2" key="1">
    <citation type="journal article" date="2015" name="Genome Announc.">
        <title>Draft genome sequence of the cellulolytic fungus Chaetomium globosum.</title>
        <authorList>
            <person name="Cuomo C.A."/>
            <person name="Untereiner W.A."/>
            <person name="Ma L.-J."/>
            <person name="Grabherr M."/>
            <person name="Birren B.W."/>
        </authorList>
    </citation>
    <scope>NUCLEOTIDE SEQUENCE [LARGE SCALE GENOMIC DNA]</scope>
    <source>
        <strain evidence="2">ATCC 6205 / CBS 148.51 / DSM 1962 / NBRC 6347 / NRRL 1970</strain>
    </source>
</reference>
<dbReference type="HOGENOM" id="CLU_2072867_0_0_1"/>
<dbReference type="EMBL" id="CH408035">
    <property type="protein sequence ID" value="EAQ83460.1"/>
    <property type="molecule type" value="Genomic_DNA"/>
</dbReference>
<dbReference type="InParanoid" id="Q2GQ90"/>
<dbReference type="GeneID" id="4396065"/>